<dbReference type="InterPro" id="IPR036390">
    <property type="entry name" value="WH_DNA-bd_sf"/>
</dbReference>
<dbReference type="PANTHER" id="PTHR33164:SF43">
    <property type="entry name" value="HTH-TYPE TRANSCRIPTIONAL REPRESSOR YETL"/>
    <property type="match status" value="1"/>
</dbReference>
<sequence>MDSSTDDVQLPAGTGTLAFQRTISWLLAGAGKLVLRRWAEIQSELDLTSSQHKLLLALDETGPLGQQRLAELVGIDRRNAVPIIEASVEQGLLIRQVDPADRRRRVLELTSHGRRVAKTLRRLSTDMEKDLLTPLTPAERTELRSALQVLLDENDNQH</sequence>
<accession>A0ABW6S7E6</accession>
<protein>
    <submittedName>
        <fullName evidence="2">MarR family winged helix-turn-helix transcriptional regulator</fullName>
    </submittedName>
</protein>
<dbReference type="Gene3D" id="1.10.10.10">
    <property type="entry name" value="Winged helix-like DNA-binding domain superfamily/Winged helix DNA-binding domain"/>
    <property type="match status" value="1"/>
</dbReference>
<dbReference type="Proteomes" id="UP001601992">
    <property type="component" value="Unassembled WGS sequence"/>
</dbReference>
<dbReference type="SUPFAM" id="SSF46785">
    <property type="entry name" value="Winged helix' DNA-binding domain"/>
    <property type="match status" value="1"/>
</dbReference>
<feature type="domain" description="HTH marR-type" evidence="1">
    <location>
        <begin position="20"/>
        <end position="152"/>
    </location>
</feature>
<proteinExistence type="predicted"/>
<evidence type="ECO:0000313" key="2">
    <source>
        <dbReference type="EMBL" id="MFF3572215.1"/>
    </source>
</evidence>
<dbReference type="InterPro" id="IPR036388">
    <property type="entry name" value="WH-like_DNA-bd_sf"/>
</dbReference>
<evidence type="ECO:0000259" key="1">
    <source>
        <dbReference type="PROSITE" id="PS50995"/>
    </source>
</evidence>
<dbReference type="SMART" id="SM00347">
    <property type="entry name" value="HTH_MARR"/>
    <property type="match status" value="1"/>
</dbReference>
<dbReference type="Pfam" id="PF01047">
    <property type="entry name" value="MarR"/>
    <property type="match status" value="1"/>
</dbReference>
<gene>
    <name evidence="2" type="ORF">ACFYXQ_30985</name>
</gene>
<dbReference type="PRINTS" id="PR00598">
    <property type="entry name" value="HTHMARR"/>
</dbReference>
<keyword evidence="3" id="KW-1185">Reference proteome</keyword>
<dbReference type="PROSITE" id="PS50995">
    <property type="entry name" value="HTH_MARR_2"/>
    <property type="match status" value="1"/>
</dbReference>
<dbReference type="InterPro" id="IPR000835">
    <property type="entry name" value="HTH_MarR-typ"/>
</dbReference>
<dbReference type="PANTHER" id="PTHR33164">
    <property type="entry name" value="TRANSCRIPTIONAL REGULATOR, MARR FAMILY"/>
    <property type="match status" value="1"/>
</dbReference>
<evidence type="ECO:0000313" key="3">
    <source>
        <dbReference type="Proteomes" id="UP001601992"/>
    </source>
</evidence>
<comment type="caution">
    <text evidence="2">The sequence shown here is derived from an EMBL/GenBank/DDBJ whole genome shotgun (WGS) entry which is preliminary data.</text>
</comment>
<dbReference type="InterPro" id="IPR039422">
    <property type="entry name" value="MarR/SlyA-like"/>
</dbReference>
<name>A0ABW6S7E6_9NOCA</name>
<organism evidence="2 3">
    <name type="scientific">Nocardia jiangxiensis</name>
    <dbReference type="NCBI Taxonomy" id="282685"/>
    <lineage>
        <taxon>Bacteria</taxon>
        <taxon>Bacillati</taxon>
        <taxon>Actinomycetota</taxon>
        <taxon>Actinomycetes</taxon>
        <taxon>Mycobacteriales</taxon>
        <taxon>Nocardiaceae</taxon>
        <taxon>Nocardia</taxon>
    </lineage>
</organism>
<dbReference type="RefSeq" id="WP_051194191.1">
    <property type="nucleotide sequence ID" value="NZ_JBIAQY010000012.1"/>
</dbReference>
<dbReference type="EMBL" id="JBIAQY010000012">
    <property type="protein sequence ID" value="MFF3572215.1"/>
    <property type="molecule type" value="Genomic_DNA"/>
</dbReference>
<reference evidence="2 3" key="1">
    <citation type="submission" date="2024-10" db="EMBL/GenBank/DDBJ databases">
        <title>The Natural Products Discovery Center: Release of the First 8490 Sequenced Strains for Exploring Actinobacteria Biosynthetic Diversity.</title>
        <authorList>
            <person name="Kalkreuter E."/>
            <person name="Kautsar S.A."/>
            <person name="Yang D."/>
            <person name="Bader C.D."/>
            <person name="Teijaro C.N."/>
            <person name="Fluegel L."/>
            <person name="Davis C.M."/>
            <person name="Simpson J.R."/>
            <person name="Lauterbach L."/>
            <person name="Steele A.D."/>
            <person name="Gui C."/>
            <person name="Meng S."/>
            <person name="Li G."/>
            <person name="Viehrig K."/>
            <person name="Ye F."/>
            <person name="Su P."/>
            <person name="Kiefer A.F."/>
            <person name="Nichols A."/>
            <person name="Cepeda A.J."/>
            <person name="Yan W."/>
            <person name="Fan B."/>
            <person name="Jiang Y."/>
            <person name="Adhikari A."/>
            <person name="Zheng C.-J."/>
            <person name="Schuster L."/>
            <person name="Cowan T.M."/>
            <person name="Smanski M.J."/>
            <person name="Chevrette M.G."/>
            <person name="De Carvalho L.P.S."/>
            <person name="Shen B."/>
        </authorList>
    </citation>
    <scope>NUCLEOTIDE SEQUENCE [LARGE SCALE GENOMIC DNA]</scope>
    <source>
        <strain evidence="2 3">NPDC002593</strain>
    </source>
</reference>